<dbReference type="PROSITE" id="PS50097">
    <property type="entry name" value="BTB"/>
    <property type="match status" value="1"/>
</dbReference>
<dbReference type="OrthoDB" id="1022638at2759"/>
<reference evidence="2" key="1">
    <citation type="journal article" date="2020" name="Stud. Mycol.">
        <title>101 Dothideomycetes genomes: a test case for predicting lifestyles and emergence of pathogens.</title>
        <authorList>
            <person name="Haridas S."/>
            <person name="Albert R."/>
            <person name="Binder M."/>
            <person name="Bloem J."/>
            <person name="Labutti K."/>
            <person name="Salamov A."/>
            <person name="Andreopoulos B."/>
            <person name="Baker S."/>
            <person name="Barry K."/>
            <person name="Bills G."/>
            <person name="Bluhm B."/>
            <person name="Cannon C."/>
            <person name="Castanera R."/>
            <person name="Culley D."/>
            <person name="Daum C."/>
            <person name="Ezra D."/>
            <person name="Gonzalez J."/>
            <person name="Henrissat B."/>
            <person name="Kuo A."/>
            <person name="Liang C."/>
            <person name="Lipzen A."/>
            <person name="Lutzoni F."/>
            <person name="Magnuson J."/>
            <person name="Mondo S."/>
            <person name="Nolan M."/>
            <person name="Ohm R."/>
            <person name="Pangilinan J."/>
            <person name="Park H.-J."/>
            <person name="Ramirez L."/>
            <person name="Alfaro M."/>
            <person name="Sun H."/>
            <person name="Tritt A."/>
            <person name="Yoshinaga Y."/>
            <person name="Zwiers L.-H."/>
            <person name="Turgeon B."/>
            <person name="Goodwin S."/>
            <person name="Spatafora J."/>
            <person name="Crous P."/>
            <person name="Grigoriev I."/>
        </authorList>
    </citation>
    <scope>NUCLEOTIDE SEQUENCE</scope>
    <source>
        <strain evidence="2">CBS 183.55</strain>
    </source>
</reference>
<feature type="domain" description="BTB" evidence="1">
    <location>
        <begin position="13"/>
        <end position="86"/>
    </location>
</feature>
<evidence type="ECO:0000313" key="3">
    <source>
        <dbReference type="Proteomes" id="UP000800082"/>
    </source>
</evidence>
<accession>A0A6A5RU93</accession>
<gene>
    <name evidence="2" type="ORF">M421DRAFT_92051</name>
</gene>
<dbReference type="Proteomes" id="UP000800082">
    <property type="component" value="Unassembled WGS sequence"/>
</dbReference>
<dbReference type="CDD" id="cd18186">
    <property type="entry name" value="BTB_POZ_ZBTB_KLHL-like"/>
    <property type="match status" value="1"/>
</dbReference>
<name>A0A6A5RU93_9PLEO</name>
<dbReference type="GeneID" id="54355668"/>
<dbReference type="InterPro" id="IPR000210">
    <property type="entry name" value="BTB/POZ_dom"/>
</dbReference>
<evidence type="ECO:0000259" key="1">
    <source>
        <dbReference type="PROSITE" id="PS50097"/>
    </source>
</evidence>
<sequence length="236" mass="26488">MPKTSLIRYTFSQSSMLTVQGGSGLKTESFAVHESFLTSRSEYSKRALNSNWNEATTRVVPLTHEEPAVFALYLNHLCTGRLPTVQKSRQELGAMQRSAAIRFLREELYQLARVYVLAERLQDITARNAVTDAFVHVHNGYLAPTPSALVIMLTFDSTPPGRPIGRLLVDSWAHKSLLYVLERASQLPKDFLNDLGLVLEKHRIFSRVLTQCLWSFHYIEAETAAGSQDAPVVTPV</sequence>
<dbReference type="AlphaFoldDB" id="A0A6A5RU93"/>
<dbReference type="Gene3D" id="3.30.710.10">
    <property type="entry name" value="Potassium Channel Kv1.1, Chain A"/>
    <property type="match status" value="1"/>
</dbReference>
<dbReference type="RefSeq" id="XP_033449175.1">
    <property type="nucleotide sequence ID" value="XM_033598001.1"/>
</dbReference>
<dbReference type="PANTHER" id="PTHR47843:SF2">
    <property type="entry name" value="BTB DOMAIN-CONTAINING PROTEIN"/>
    <property type="match status" value="1"/>
</dbReference>
<dbReference type="InterPro" id="IPR011333">
    <property type="entry name" value="SKP1/BTB/POZ_sf"/>
</dbReference>
<protein>
    <recommendedName>
        <fullName evidence="1">BTB domain-containing protein</fullName>
    </recommendedName>
</protein>
<evidence type="ECO:0000313" key="2">
    <source>
        <dbReference type="EMBL" id="KAF1928927.1"/>
    </source>
</evidence>
<proteinExistence type="predicted"/>
<dbReference type="EMBL" id="ML978967">
    <property type="protein sequence ID" value="KAF1928927.1"/>
    <property type="molecule type" value="Genomic_DNA"/>
</dbReference>
<dbReference type="PANTHER" id="PTHR47843">
    <property type="entry name" value="BTB DOMAIN-CONTAINING PROTEIN-RELATED"/>
    <property type="match status" value="1"/>
</dbReference>
<keyword evidence="3" id="KW-1185">Reference proteome</keyword>
<dbReference type="SUPFAM" id="SSF54695">
    <property type="entry name" value="POZ domain"/>
    <property type="match status" value="1"/>
</dbReference>
<organism evidence="2 3">
    <name type="scientific">Didymella exigua CBS 183.55</name>
    <dbReference type="NCBI Taxonomy" id="1150837"/>
    <lineage>
        <taxon>Eukaryota</taxon>
        <taxon>Fungi</taxon>
        <taxon>Dikarya</taxon>
        <taxon>Ascomycota</taxon>
        <taxon>Pezizomycotina</taxon>
        <taxon>Dothideomycetes</taxon>
        <taxon>Pleosporomycetidae</taxon>
        <taxon>Pleosporales</taxon>
        <taxon>Pleosporineae</taxon>
        <taxon>Didymellaceae</taxon>
        <taxon>Didymella</taxon>
    </lineage>
</organism>